<evidence type="ECO:0000256" key="2">
    <source>
        <dbReference type="ARBA" id="ARBA00023242"/>
    </source>
</evidence>
<evidence type="ECO:0000256" key="1">
    <source>
        <dbReference type="ARBA" id="ARBA00004123"/>
    </source>
</evidence>
<dbReference type="PROSITE" id="PS50048">
    <property type="entry name" value="ZN2_CY6_FUNGAL_2"/>
    <property type="match status" value="1"/>
</dbReference>
<dbReference type="InterPro" id="IPR021858">
    <property type="entry name" value="Fun_TF"/>
</dbReference>
<dbReference type="InterPro" id="IPR036864">
    <property type="entry name" value="Zn2-C6_fun-type_DNA-bd_sf"/>
</dbReference>
<comment type="caution">
    <text evidence="5">The sequence shown here is derived from an EMBL/GenBank/DDBJ whole genome shotgun (WGS) entry which is preliminary data.</text>
</comment>
<reference evidence="5 6" key="1">
    <citation type="submission" date="2016-07" db="EMBL/GenBank/DDBJ databases">
        <title>Pervasive Adenine N6-methylation of Active Genes in Fungi.</title>
        <authorList>
            <consortium name="DOE Joint Genome Institute"/>
            <person name="Mondo S.J."/>
            <person name="Dannebaum R.O."/>
            <person name="Kuo R.C."/>
            <person name="Labutti K."/>
            <person name="Haridas S."/>
            <person name="Kuo A."/>
            <person name="Salamov A."/>
            <person name="Ahrendt S.R."/>
            <person name="Lipzen A."/>
            <person name="Sullivan W."/>
            <person name="Andreopoulos W.B."/>
            <person name="Clum A."/>
            <person name="Lindquist E."/>
            <person name="Daum C."/>
            <person name="Ramamoorthy G.K."/>
            <person name="Gryganskyi A."/>
            <person name="Culley D."/>
            <person name="Magnuson J.K."/>
            <person name="James T.Y."/>
            <person name="O'Malley M.A."/>
            <person name="Stajich J.E."/>
            <person name="Spatafora J.W."/>
            <person name="Visel A."/>
            <person name="Grigoriev I.V."/>
        </authorList>
    </citation>
    <scope>NUCLEOTIDE SEQUENCE [LARGE SCALE GENOMIC DNA]</scope>
    <source>
        <strain evidence="5 6">62-1032</strain>
    </source>
</reference>
<keyword evidence="2" id="KW-0539">Nucleus</keyword>
<dbReference type="AlphaFoldDB" id="A0A1Y2FBJ9"/>
<dbReference type="Proteomes" id="UP000193467">
    <property type="component" value="Unassembled WGS sequence"/>
</dbReference>
<dbReference type="CDD" id="cd00067">
    <property type="entry name" value="GAL4"/>
    <property type="match status" value="1"/>
</dbReference>
<dbReference type="GO" id="GO:0008270">
    <property type="term" value="F:zinc ion binding"/>
    <property type="evidence" value="ECO:0007669"/>
    <property type="project" value="InterPro"/>
</dbReference>
<evidence type="ECO:0000313" key="5">
    <source>
        <dbReference type="EMBL" id="ORY81292.1"/>
    </source>
</evidence>
<dbReference type="OrthoDB" id="25818at2759"/>
<evidence type="ECO:0000256" key="3">
    <source>
        <dbReference type="SAM" id="MobiDB-lite"/>
    </source>
</evidence>
<accession>A0A1Y2FBJ9</accession>
<dbReference type="EMBL" id="MCGR01000023">
    <property type="protein sequence ID" value="ORY81292.1"/>
    <property type="molecule type" value="Genomic_DNA"/>
</dbReference>
<gene>
    <name evidence="5" type="ORF">BCR35DRAFT_304165</name>
</gene>
<feature type="region of interest" description="Disordered" evidence="3">
    <location>
        <begin position="50"/>
        <end position="78"/>
    </location>
</feature>
<feature type="region of interest" description="Disordered" evidence="3">
    <location>
        <begin position="324"/>
        <end position="343"/>
    </location>
</feature>
<evidence type="ECO:0000259" key="4">
    <source>
        <dbReference type="PROSITE" id="PS50048"/>
    </source>
</evidence>
<dbReference type="PANTHER" id="PTHR37534:SF49">
    <property type="entry name" value="LYSINE BIOSYNTHESIS REGULATORY PROTEIN LYS14"/>
    <property type="match status" value="1"/>
</dbReference>
<dbReference type="Pfam" id="PF11951">
    <property type="entry name" value="Fungal_trans_2"/>
    <property type="match status" value="1"/>
</dbReference>
<dbReference type="GO" id="GO:0005634">
    <property type="term" value="C:nucleus"/>
    <property type="evidence" value="ECO:0007669"/>
    <property type="project" value="UniProtKB-SubCell"/>
</dbReference>
<proteinExistence type="predicted"/>
<dbReference type="GO" id="GO:0045944">
    <property type="term" value="P:positive regulation of transcription by RNA polymerase II"/>
    <property type="evidence" value="ECO:0007669"/>
    <property type="project" value="TreeGrafter"/>
</dbReference>
<evidence type="ECO:0000313" key="6">
    <source>
        <dbReference type="Proteomes" id="UP000193467"/>
    </source>
</evidence>
<dbReference type="GO" id="GO:0000981">
    <property type="term" value="F:DNA-binding transcription factor activity, RNA polymerase II-specific"/>
    <property type="evidence" value="ECO:0007669"/>
    <property type="project" value="InterPro"/>
</dbReference>
<organism evidence="5 6">
    <name type="scientific">Leucosporidium creatinivorum</name>
    <dbReference type="NCBI Taxonomy" id="106004"/>
    <lineage>
        <taxon>Eukaryota</taxon>
        <taxon>Fungi</taxon>
        <taxon>Dikarya</taxon>
        <taxon>Basidiomycota</taxon>
        <taxon>Pucciniomycotina</taxon>
        <taxon>Microbotryomycetes</taxon>
        <taxon>Leucosporidiales</taxon>
        <taxon>Leucosporidium</taxon>
    </lineage>
</organism>
<dbReference type="InterPro" id="IPR001138">
    <property type="entry name" value="Zn2Cys6_DnaBD"/>
</dbReference>
<protein>
    <submittedName>
        <fullName evidence="5">Fungal-specific transcription factor domain-domain-containing protein</fullName>
    </submittedName>
</protein>
<dbReference type="FunCoup" id="A0A1Y2FBJ9">
    <property type="interactions" value="148"/>
</dbReference>
<name>A0A1Y2FBJ9_9BASI</name>
<sequence length="522" mass="57451">MAGCHHCEDSNVECDYGLPSCSTCSQAGKRCRWGVRLKWASAAAHDLDLPPPDESFATPPSPNRYRPTGNALARRGNRSAPFARRWDESAQRLMVPLSLMPDATPTDIACCQHFMSGVAPTLVALEMPSNPNYYYIPISLASRALFHALVATGAAHSANWEHPLAEPTFAARHEQEALGFLQRDVEDLQHSIAVLSASQVGNKLNAVLATLQILVLLASTTGDRRPRTWRRYLEGAGSLINQCLERHPGIVIDTFLLETLRYYDVQAAIALGCPTVIASNVQESGWEAKQLIKSPLAGDLLISAMHGFTEPLLRIAGRIANLRVSSSPSSTPSPPSDPDFPSNNSLTRDLTASLIFSDLETYGRKLSTLHSDATFRALLLQRLPLGGHAEHYAGHFRFAEALLLACHVFLERTMSRTPRLGEQGRRYVLEGVKALEKVPWEGSSGNLLGWALVILGSELEKEMKTARALVRLRLGWLAGLGYRNLVQTVELVEEVWRRMDGGEVGVSWQQVIQENGWELLVV</sequence>
<keyword evidence="6" id="KW-1185">Reference proteome</keyword>
<comment type="subcellular location">
    <subcellularLocation>
        <location evidence="1">Nucleus</location>
    </subcellularLocation>
</comment>
<dbReference type="GO" id="GO:0000976">
    <property type="term" value="F:transcription cis-regulatory region binding"/>
    <property type="evidence" value="ECO:0007669"/>
    <property type="project" value="TreeGrafter"/>
</dbReference>
<feature type="domain" description="Zn(2)-C6 fungal-type" evidence="4">
    <location>
        <begin position="3"/>
        <end position="33"/>
    </location>
</feature>
<dbReference type="PANTHER" id="PTHR37534">
    <property type="entry name" value="TRANSCRIPTIONAL ACTIVATOR PROTEIN UGA3"/>
    <property type="match status" value="1"/>
</dbReference>
<dbReference type="SUPFAM" id="SSF57701">
    <property type="entry name" value="Zn2/Cys6 DNA-binding domain"/>
    <property type="match status" value="1"/>
</dbReference>
<dbReference type="InParanoid" id="A0A1Y2FBJ9"/>